<organism evidence="1 2">
    <name type="scientific">Desulfurella amilsii</name>
    <dbReference type="NCBI Taxonomy" id="1562698"/>
    <lineage>
        <taxon>Bacteria</taxon>
        <taxon>Pseudomonadati</taxon>
        <taxon>Campylobacterota</taxon>
        <taxon>Desulfurellia</taxon>
        <taxon>Desulfurellales</taxon>
        <taxon>Desulfurellaceae</taxon>
        <taxon>Desulfurella</taxon>
    </lineage>
</organism>
<comment type="caution">
    <text evidence="1">The sequence shown here is derived from an EMBL/GenBank/DDBJ whole genome shotgun (WGS) entry which is preliminary data.</text>
</comment>
<reference evidence="1 2" key="1">
    <citation type="journal article" date="2017" name="Front. Microbiol.">
        <title>Genome Sequence of Desulfurella amilsii Strain TR1 and Comparative Genomics of Desulfurellaceae Family.</title>
        <authorList>
            <person name="Florentino A.P."/>
            <person name="Stams A.J."/>
            <person name="Sanchez-Andrea I."/>
        </authorList>
    </citation>
    <scope>NUCLEOTIDE SEQUENCE [LARGE SCALE GENOMIC DNA]</scope>
    <source>
        <strain evidence="1 2">TR1</strain>
    </source>
</reference>
<dbReference type="Proteomes" id="UP000194141">
    <property type="component" value="Unassembled WGS sequence"/>
</dbReference>
<gene>
    <name evidence="1" type="ORF">DESAMIL20_234</name>
</gene>
<accession>A0A1X4Y016</accession>
<dbReference type="EMBL" id="MDSU01000001">
    <property type="protein sequence ID" value="OSS43126.1"/>
    <property type="molecule type" value="Genomic_DNA"/>
</dbReference>
<proteinExistence type="predicted"/>
<dbReference type="AlphaFoldDB" id="A0A1X4Y016"/>
<evidence type="ECO:0000313" key="1">
    <source>
        <dbReference type="EMBL" id="OSS43126.1"/>
    </source>
</evidence>
<evidence type="ECO:0008006" key="3">
    <source>
        <dbReference type="Google" id="ProtNLM"/>
    </source>
</evidence>
<keyword evidence="2" id="KW-1185">Reference proteome</keyword>
<name>A0A1X4Y016_9BACT</name>
<evidence type="ECO:0000313" key="2">
    <source>
        <dbReference type="Proteomes" id="UP000194141"/>
    </source>
</evidence>
<sequence length="39" mass="4458">MIINFLTLFIKIASLINQNYNQKLSIKHSKIHLAITTAC</sequence>
<protein>
    <recommendedName>
        <fullName evidence="3">Mobile element protein</fullName>
    </recommendedName>
</protein>